<feature type="coiled-coil region" evidence="1">
    <location>
        <begin position="58"/>
        <end position="85"/>
    </location>
</feature>
<feature type="compositionally biased region" description="Low complexity" evidence="2">
    <location>
        <begin position="128"/>
        <end position="140"/>
    </location>
</feature>
<reference evidence="3" key="1">
    <citation type="submission" date="2017-07" db="EMBL/GenBank/DDBJ databases">
        <title>Taro Niue Genome Assembly and Annotation.</title>
        <authorList>
            <person name="Atibalentja N."/>
            <person name="Keating K."/>
            <person name="Fields C.J."/>
        </authorList>
    </citation>
    <scope>NUCLEOTIDE SEQUENCE</scope>
    <source>
        <strain evidence="3">Niue_2</strain>
        <tissue evidence="3">Leaf</tissue>
    </source>
</reference>
<dbReference type="AlphaFoldDB" id="A0A843W2P3"/>
<sequence length="190" mass="20181">MCFCAQRSELERVRSAEAGGASSSRGAGGSPSLLEAQLAGAGERDRLRGEVHTTRSERHQLRIRAEAAEVQVAEATKELAALRVQRPPGDHDEVTRLRAKLLAQQTVARSLQQIVTDIGRSHSRSRSRASVSRATGASVGQYLAGSSSRRRNEEEERSRQGDGSAQSGRGGGKMPPPPDRQEGSGESGGG</sequence>
<evidence type="ECO:0000313" key="3">
    <source>
        <dbReference type="EMBL" id="MQL99990.1"/>
    </source>
</evidence>
<keyword evidence="4" id="KW-1185">Reference proteome</keyword>
<keyword evidence="1" id="KW-0175">Coiled coil</keyword>
<dbReference type="Proteomes" id="UP000652761">
    <property type="component" value="Unassembled WGS sequence"/>
</dbReference>
<feature type="region of interest" description="Disordered" evidence="2">
    <location>
        <begin position="13"/>
        <end position="57"/>
    </location>
</feature>
<feature type="compositionally biased region" description="Basic and acidic residues" evidence="2">
    <location>
        <begin position="42"/>
        <end position="57"/>
    </location>
</feature>
<name>A0A843W2P3_COLES</name>
<comment type="caution">
    <text evidence="3">The sequence shown here is derived from an EMBL/GenBank/DDBJ whole genome shotgun (WGS) entry which is preliminary data.</text>
</comment>
<feature type="region of interest" description="Disordered" evidence="2">
    <location>
        <begin position="118"/>
        <end position="190"/>
    </location>
</feature>
<dbReference type="EMBL" id="NMUH01002439">
    <property type="protein sequence ID" value="MQL99990.1"/>
    <property type="molecule type" value="Genomic_DNA"/>
</dbReference>
<gene>
    <name evidence="3" type="ORF">Taro_032708</name>
</gene>
<feature type="compositionally biased region" description="Basic and acidic residues" evidence="2">
    <location>
        <begin position="150"/>
        <end position="160"/>
    </location>
</feature>
<protein>
    <submittedName>
        <fullName evidence="3">Uncharacterized protein</fullName>
    </submittedName>
</protein>
<feature type="compositionally biased region" description="Low complexity" evidence="2">
    <location>
        <begin position="16"/>
        <end position="25"/>
    </location>
</feature>
<organism evidence="3 4">
    <name type="scientific">Colocasia esculenta</name>
    <name type="common">Wild taro</name>
    <name type="synonym">Arum esculentum</name>
    <dbReference type="NCBI Taxonomy" id="4460"/>
    <lineage>
        <taxon>Eukaryota</taxon>
        <taxon>Viridiplantae</taxon>
        <taxon>Streptophyta</taxon>
        <taxon>Embryophyta</taxon>
        <taxon>Tracheophyta</taxon>
        <taxon>Spermatophyta</taxon>
        <taxon>Magnoliopsida</taxon>
        <taxon>Liliopsida</taxon>
        <taxon>Araceae</taxon>
        <taxon>Aroideae</taxon>
        <taxon>Colocasieae</taxon>
        <taxon>Colocasia</taxon>
    </lineage>
</organism>
<evidence type="ECO:0000313" key="4">
    <source>
        <dbReference type="Proteomes" id="UP000652761"/>
    </source>
</evidence>
<evidence type="ECO:0000256" key="1">
    <source>
        <dbReference type="SAM" id="Coils"/>
    </source>
</evidence>
<proteinExistence type="predicted"/>
<accession>A0A843W2P3</accession>
<evidence type="ECO:0000256" key="2">
    <source>
        <dbReference type="SAM" id="MobiDB-lite"/>
    </source>
</evidence>